<dbReference type="AlphaFoldDB" id="A0A423LK06"/>
<evidence type="ECO:0000256" key="1">
    <source>
        <dbReference type="ARBA" id="ARBA00006226"/>
    </source>
</evidence>
<dbReference type="Pfam" id="PF05016">
    <property type="entry name" value="ParE_toxin"/>
    <property type="match status" value="1"/>
</dbReference>
<dbReference type="PANTHER" id="PTHR33755:SF6">
    <property type="entry name" value="PLASMID STABILIZATION SYSTEM PROTEIN"/>
    <property type="match status" value="1"/>
</dbReference>
<dbReference type="EMBL" id="CABVIC010000005">
    <property type="protein sequence ID" value="VVP28376.1"/>
    <property type="molecule type" value="Genomic_DNA"/>
</dbReference>
<evidence type="ECO:0000313" key="4">
    <source>
        <dbReference type="Proteomes" id="UP000326067"/>
    </source>
</evidence>
<gene>
    <name evidence="3" type="ORF">PS847_04202</name>
</gene>
<evidence type="ECO:0000313" key="3">
    <source>
        <dbReference type="EMBL" id="VVP28376.1"/>
    </source>
</evidence>
<dbReference type="InterPro" id="IPR035093">
    <property type="entry name" value="RelE/ParE_toxin_dom_sf"/>
</dbReference>
<protein>
    <recommendedName>
        <fullName evidence="5">Addiction module toxin RelE</fullName>
    </recommendedName>
</protein>
<reference evidence="3 4" key="1">
    <citation type="submission" date="2019-09" db="EMBL/GenBank/DDBJ databases">
        <authorList>
            <person name="Chandra G."/>
            <person name="Truman W A."/>
        </authorList>
    </citation>
    <scope>NUCLEOTIDE SEQUENCE [LARGE SCALE GENOMIC DNA]</scope>
    <source>
        <strain evidence="3">PS847</strain>
    </source>
</reference>
<organism evidence="3 4">
    <name type="scientific">Pseudomonas fluorescens</name>
    <dbReference type="NCBI Taxonomy" id="294"/>
    <lineage>
        <taxon>Bacteria</taxon>
        <taxon>Pseudomonadati</taxon>
        <taxon>Pseudomonadota</taxon>
        <taxon>Gammaproteobacteria</taxon>
        <taxon>Pseudomonadales</taxon>
        <taxon>Pseudomonadaceae</taxon>
        <taxon>Pseudomonas</taxon>
    </lineage>
</organism>
<proteinExistence type="inferred from homology"/>
<dbReference type="RefSeq" id="WP_016772268.1">
    <property type="nucleotide sequence ID" value="NZ_CABVIC010000005.1"/>
</dbReference>
<dbReference type="InterPro" id="IPR051803">
    <property type="entry name" value="TA_system_RelE-like_toxin"/>
</dbReference>
<dbReference type="Gene3D" id="3.30.2310.20">
    <property type="entry name" value="RelE-like"/>
    <property type="match status" value="1"/>
</dbReference>
<dbReference type="InterPro" id="IPR007712">
    <property type="entry name" value="RelE/ParE_toxin"/>
</dbReference>
<comment type="similarity">
    <text evidence="1">Belongs to the RelE toxin family.</text>
</comment>
<dbReference type="Proteomes" id="UP000326067">
    <property type="component" value="Unassembled WGS sequence"/>
</dbReference>
<dbReference type="NCBIfam" id="TIGR02385">
    <property type="entry name" value="RelE_StbE"/>
    <property type="match status" value="1"/>
</dbReference>
<keyword evidence="2" id="KW-1277">Toxin-antitoxin system</keyword>
<accession>A0A423LK06</accession>
<dbReference type="PANTHER" id="PTHR33755">
    <property type="entry name" value="TOXIN PARE1-RELATED"/>
    <property type="match status" value="1"/>
</dbReference>
<sequence>MKIIWTPAAAQDRADIWDYLQAANPRAAIEMDLRFSEAVHRLSDNPLIGRAGIIAGTRELIPHPSYRLVYQTERDAVWIMALVHTARTWPQPK</sequence>
<evidence type="ECO:0000256" key="2">
    <source>
        <dbReference type="ARBA" id="ARBA00022649"/>
    </source>
</evidence>
<evidence type="ECO:0008006" key="5">
    <source>
        <dbReference type="Google" id="ProtNLM"/>
    </source>
</evidence>
<name>A0A423LK06_PSEFL</name>